<proteinExistence type="predicted"/>
<evidence type="ECO:0000256" key="2">
    <source>
        <dbReference type="ARBA" id="ARBA00022612"/>
    </source>
</evidence>
<evidence type="ECO:0000259" key="7">
    <source>
        <dbReference type="Pfam" id="PF05065"/>
    </source>
</evidence>
<feature type="domain" description="Phage capsid-like C-terminal" evidence="7">
    <location>
        <begin position="432"/>
        <end position="694"/>
    </location>
</feature>
<reference evidence="8 9" key="1">
    <citation type="submission" date="2019-05" db="EMBL/GenBank/DDBJ databases">
        <title>Draft genome sequence of Pelagicola sp. DSW4-44.</title>
        <authorList>
            <person name="Oh J."/>
        </authorList>
    </citation>
    <scope>NUCLEOTIDE SEQUENCE [LARGE SCALE GENOMIC DNA]</scope>
    <source>
        <strain evidence="8 9">DSW4-44</strain>
    </source>
</reference>
<keyword evidence="9" id="KW-1185">Reference proteome</keyword>
<gene>
    <name evidence="8" type="ORF">FEE96_07035</name>
</gene>
<dbReference type="InterPro" id="IPR054613">
    <property type="entry name" value="Peptidase_S78_dom"/>
</dbReference>
<dbReference type="Gene3D" id="3.30.2400.10">
    <property type="entry name" value="Major capsid protein gp5"/>
    <property type="match status" value="1"/>
</dbReference>
<comment type="caution">
    <text evidence="8">The sequence shown here is derived from an EMBL/GenBank/DDBJ whole genome shotgun (WGS) entry which is preliminary data.</text>
</comment>
<accession>A0ABY2UXA6</accession>
<evidence type="ECO:0000259" key="6">
    <source>
        <dbReference type="Pfam" id="PF04586"/>
    </source>
</evidence>
<protein>
    <submittedName>
        <fullName evidence="8">Phage major capsid protein</fullName>
    </submittedName>
</protein>
<dbReference type="Pfam" id="PF05065">
    <property type="entry name" value="Phage_capsid"/>
    <property type="match status" value="1"/>
</dbReference>
<dbReference type="InterPro" id="IPR024455">
    <property type="entry name" value="Phage_capsid"/>
</dbReference>
<comment type="subcellular location">
    <subcellularLocation>
        <location evidence="1">Virion</location>
    </subcellularLocation>
</comment>
<keyword evidence="4" id="KW-0378">Hydrolase</keyword>
<organism evidence="8 9">
    <name type="scientific">Parasedimentitalea maritima</name>
    <dbReference type="NCBI Taxonomy" id="2578117"/>
    <lineage>
        <taxon>Bacteria</taxon>
        <taxon>Pseudomonadati</taxon>
        <taxon>Pseudomonadota</taxon>
        <taxon>Alphaproteobacteria</taxon>
        <taxon>Rhodobacterales</taxon>
        <taxon>Paracoccaceae</taxon>
        <taxon>Parasedimentitalea</taxon>
    </lineage>
</organism>
<evidence type="ECO:0000256" key="1">
    <source>
        <dbReference type="ARBA" id="ARBA00004328"/>
    </source>
</evidence>
<feature type="domain" description="Prohead serine protease" evidence="6">
    <location>
        <begin position="102"/>
        <end position="195"/>
    </location>
</feature>
<keyword evidence="3" id="KW-0645">Protease</keyword>
<evidence type="ECO:0000256" key="4">
    <source>
        <dbReference type="ARBA" id="ARBA00022801"/>
    </source>
</evidence>
<sequence length="698" mass="74734">MASKAVPPKPEPPVKTTLKTKPETELIGRSLTRDITPEQINAGEQGASRGLLRTVEVGAIDEEARTVELAFSSTTPVARWFGEEVLSHKRKAVKLQRLNDGGAILVGHDWGDQVGVVEKARVDSDQMGRAVVRFGNSPRAQEIFQDIVDGIRRHVSVGYTVSKIEEEVREGQPNLVTITEWEPYEISIVSVPADQSVGVGRGAENPPEGSPAPAGQTAGNDTGADGLPADTQQRELKMNTIITRDAKGNKVRAKVDENGEIVEVIEVLERASTGVSSDVEAAAVTRGREQEQTRVRELTELGTAYDAGDLATRMIAEGKGVEDMTRDLNDHLHQRSTQRHLSDNSDVGLTDAEAGNFSFIRAMRALADPTNRRAQEAAAFEFEASDAAAQKMGRDAQGVMVPTEVLTRALNTDSSGSSAGDTGGFSVGSPLLAQSFIEMLRNRAVLMRLATPLGGLTGNPDIPTQESGASGYWIGEDDDAPEDILGLGQRQMSPKTVAAYSEITRRTLKQSSLDVEALVRRDLASALALTIDHAGFYGSGAGNEPLGIKNTNGVNAIDFAGAASGGGVALPTWGEVIQMETEISADNADVNSMAYAFNARMRGHFKSTEKFSSTSGQPIWENGNSVNGYRPEVTNQIANGDLFFGNFADLILGMWGGLDITVDPYTGSKKGRLRIVTMQDVDFVIRHAASFCYGSDAS</sequence>
<dbReference type="Proteomes" id="UP000305041">
    <property type="component" value="Unassembled WGS sequence"/>
</dbReference>
<evidence type="ECO:0000313" key="8">
    <source>
        <dbReference type="EMBL" id="TLP67095.1"/>
    </source>
</evidence>
<evidence type="ECO:0000313" key="9">
    <source>
        <dbReference type="Proteomes" id="UP000305041"/>
    </source>
</evidence>
<evidence type="ECO:0000256" key="3">
    <source>
        <dbReference type="ARBA" id="ARBA00022670"/>
    </source>
</evidence>
<evidence type="ECO:0000256" key="5">
    <source>
        <dbReference type="SAM" id="MobiDB-lite"/>
    </source>
</evidence>
<dbReference type="EMBL" id="VAUA01000003">
    <property type="protein sequence ID" value="TLP67095.1"/>
    <property type="molecule type" value="Genomic_DNA"/>
</dbReference>
<dbReference type="SUPFAM" id="SSF56563">
    <property type="entry name" value="Major capsid protein gp5"/>
    <property type="match status" value="1"/>
</dbReference>
<dbReference type="InterPro" id="IPR054612">
    <property type="entry name" value="Phage_capsid-like_C"/>
</dbReference>
<feature type="region of interest" description="Disordered" evidence="5">
    <location>
        <begin position="196"/>
        <end position="232"/>
    </location>
</feature>
<feature type="region of interest" description="Disordered" evidence="5">
    <location>
        <begin position="1"/>
        <end position="23"/>
    </location>
</feature>
<keyword evidence="2" id="KW-1188">Viral release from host cell</keyword>
<dbReference type="NCBIfam" id="TIGR01554">
    <property type="entry name" value="major_cap_HK97"/>
    <property type="match status" value="1"/>
</dbReference>
<dbReference type="Pfam" id="PF04586">
    <property type="entry name" value="Peptidase_S78"/>
    <property type="match status" value="1"/>
</dbReference>
<name>A0ABY2UXA6_9RHOB</name>